<accession>A0A4Q9R641</accession>
<evidence type="ECO:0000256" key="1">
    <source>
        <dbReference type="ARBA" id="ARBA00004370"/>
    </source>
</evidence>
<evidence type="ECO:0000256" key="2">
    <source>
        <dbReference type="ARBA" id="ARBA00022679"/>
    </source>
</evidence>
<evidence type="ECO:0000256" key="3">
    <source>
        <dbReference type="ARBA" id="ARBA00022692"/>
    </source>
</evidence>
<dbReference type="EMBL" id="QJUP01000014">
    <property type="protein sequence ID" value="TBU95989.1"/>
    <property type="molecule type" value="Genomic_DNA"/>
</dbReference>
<dbReference type="GO" id="GO:0016746">
    <property type="term" value="F:acyltransferase activity"/>
    <property type="evidence" value="ECO:0007669"/>
    <property type="project" value="UniProtKB-KW"/>
</dbReference>
<organism evidence="9 10">
    <name type="scientific">Stutzerimonas kirkiae</name>
    <dbReference type="NCBI Taxonomy" id="2211392"/>
    <lineage>
        <taxon>Bacteria</taxon>
        <taxon>Pseudomonadati</taxon>
        <taxon>Pseudomonadota</taxon>
        <taxon>Gammaproteobacteria</taxon>
        <taxon>Pseudomonadales</taxon>
        <taxon>Pseudomonadaceae</taxon>
        <taxon>Stutzerimonas</taxon>
    </lineage>
</organism>
<dbReference type="RefSeq" id="WP_131184183.1">
    <property type="nucleotide sequence ID" value="NZ_QJUO01000010.1"/>
</dbReference>
<evidence type="ECO:0000259" key="8">
    <source>
        <dbReference type="SMART" id="SM00563"/>
    </source>
</evidence>
<evidence type="ECO:0000313" key="10">
    <source>
        <dbReference type="Proteomes" id="UP000292639"/>
    </source>
</evidence>
<evidence type="ECO:0000256" key="6">
    <source>
        <dbReference type="ARBA" id="ARBA00023136"/>
    </source>
</evidence>
<dbReference type="GO" id="GO:0016020">
    <property type="term" value="C:membrane"/>
    <property type="evidence" value="ECO:0007669"/>
    <property type="project" value="UniProtKB-SubCell"/>
</dbReference>
<comment type="subcellular location">
    <subcellularLocation>
        <location evidence="1">Membrane</location>
    </subcellularLocation>
</comment>
<dbReference type="SUPFAM" id="SSF69593">
    <property type="entry name" value="Glycerol-3-phosphate (1)-acyltransferase"/>
    <property type="match status" value="1"/>
</dbReference>
<evidence type="ECO:0000256" key="5">
    <source>
        <dbReference type="ARBA" id="ARBA00023098"/>
    </source>
</evidence>
<keyword evidence="2 9" id="KW-0808">Transferase</keyword>
<name>A0A4Q9R641_9GAMM</name>
<dbReference type="CDD" id="cd07989">
    <property type="entry name" value="LPLAT_AGPAT-like"/>
    <property type="match status" value="1"/>
</dbReference>
<dbReference type="SMART" id="SM00563">
    <property type="entry name" value="PlsC"/>
    <property type="match status" value="1"/>
</dbReference>
<dbReference type="GO" id="GO:0006629">
    <property type="term" value="P:lipid metabolic process"/>
    <property type="evidence" value="ECO:0007669"/>
    <property type="project" value="UniProtKB-KW"/>
</dbReference>
<keyword evidence="6" id="KW-0472">Membrane</keyword>
<sequence>MGRLLRLRRYSGLLTILGHGLLTASWLTVREHCGRPPSLARRQYLTRQFLERIGRQLPYELRIVGEPPRQSMLWVANHVSWVDIVMLGRVMPLSFLSKDDVAQWPLIGWLAHHAGTCFIRRGAGEHGQVGQQLQDYLRREHPLLIFPEGTTSDGTGVRTFHPRLLGCALETATPVQPVAIRYRRHDQADPLSPFLGDDELTSHLQRLLASGQASVEIHFLPPIQPHGLDRSTLARRARESIAAVLADEQPATPTARCA</sequence>
<dbReference type="Pfam" id="PF01553">
    <property type="entry name" value="Acyltransferase"/>
    <property type="match status" value="1"/>
</dbReference>
<evidence type="ECO:0000256" key="4">
    <source>
        <dbReference type="ARBA" id="ARBA00022989"/>
    </source>
</evidence>
<dbReference type="InterPro" id="IPR002123">
    <property type="entry name" value="Plipid/glycerol_acylTrfase"/>
</dbReference>
<keyword evidence="10" id="KW-1185">Reference proteome</keyword>
<dbReference type="AlphaFoldDB" id="A0A4Q9R641"/>
<keyword evidence="4" id="KW-1133">Transmembrane helix</keyword>
<dbReference type="PANTHER" id="PTHR23063:SF52">
    <property type="entry name" value="LYSOPHOSPHATIDYLCHOLINE ACYLTRANSFERASE"/>
    <property type="match status" value="1"/>
</dbReference>
<evidence type="ECO:0000313" key="9">
    <source>
        <dbReference type="EMBL" id="TBU95989.1"/>
    </source>
</evidence>
<dbReference type="Proteomes" id="UP000292639">
    <property type="component" value="Unassembled WGS sequence"/>
</dbReference>
<protein>
    <submittedName>
        <fullName evidence="9">1-acyl-sn-glycerol-3-phosphate acyltransferase</fullName>
    </submittedName>
</protein>
<dbReference type="PANTHER" id="PTHR23063">
    <property type="entry name" value="PHOSPHOLIPID ACYLTRANSFERASE"/>
    <property type="match status" value="1"/>
</dbReference>
<proteinExistence type="predicted"/>
<evidence type="ECO:0000256" key="7">
    <source>
        <dbReference type="ARBA" id="ARBA00023315"/>
    </source>
</evidence>
<comment type="caution">
    <text evidence="9">The sequence shown here is derived from an EMBL/GenBank/DDBJ whole genome shotgun (WGS) entry which is preliminary data.</text>
</comment>
<keyword evidence="3" id="KW-0812">Transmembrane</keyword>
<gene>
    <name evidence="9" type="ORF">DNJ96_11090</name>
</gene>
<feature type="domain" description="Phospholipid/glycerol acyltransferase" evidence="8">
    <location>
        <begin position="72"/>
        <end position="183"/>
    </location>
</feature>
<keyword evidence="7 9" id="KW-0012">Acyltransferase</keyword>
<keyword evidence="5" id="KW-0443">Lipid metabolism</keyword>
<reference evidence="9 10" key="1">
    <citation type="submission" date="2018-06" db="EMBL/GenBank/DDBJ databases">
        <title>Three novel Pseudomonas species isolated from symptomatic oak.</title>
        <authorList>
            <person name="Bueno-Gonzalez V."/>
            <person name="Brady C."/>
        </authorList>
    </citation>
    <scope>NUCLEOTIDE SEQUENCE [LARGE SCALE GENOMIC DNA]</scope>
    <source>
        <strain evidence="9 10">P17C</strain>
    </source>
</reference>